<dbReference type="Proteomes" id="UP001138768">
    <property type="component" value="Unassembled WGS sequence"/>
</dbReference>
<keyword evidence="4" id="KW-1185">Reference proteome</keyword>
<dbReference type="InterPro" id="IPR019752">
    <property type="entry name" value="Pyrv/ketoisovalerate_OxRed_cat"/>
</dbReference>
<dbReference type="Gene3D" id="3.40.920.10">
    <property type="entry name" value="Pyruvate-ferredoxin oxidoreductase, PFOR, domain III"/>
    <property type="match status" value="2"/>
</dbReference>
<dbReference type="GO" id="GO:0016903">
    <property type="term" value="F:oxidoreductase activity, acting on the aldehyde or oxo group of donors"/>
    <property type="evidence" value="ECO:0007669"/>
    <property type="project" value="InterPro"/>
</dbReference>
<accession>A0A9X1B514</accession>
<dbReference type="AlphaFoldDB" id="A0A9X1B514"/>
<dbReference type="InterPro" id="IPR052198">
    <property type="entry name" value="IorB_Oxidoreductase"/>
</dbReference>
<dbReference type="InterPro" id="IPR002869">
    <property type="entry name" value="Pyrv_flavodox_OxRed_cen"/>
</dbReference>
<evidence type="ECO:0000259" key="2">
    <source>
        <dbReference type="Pfam" id="PF01558"/>
    </source>
</evidence>
<keyword evidence="3" id="KW-0670">Pyruvate</keyword>
<dbReference type="SUPFAM" id="SSF53323">
    <property type="entry name" value="Pyruvate-ferredoxin oxidoreductase, PFOR, domain III"/>
    <property type="match status" value="1"/>
</dbReference>
<feature type="domain" description="Pyruvate/ketoisovalerate oxidoreductase catalytic" evidence="2">
    <location>
        <begin position="11"/>
        <end position="109"/>
    </location>
</feature>
<gene>
    <name evidence="3" type="ORF">CKO42_12380</name>
</gene>
<dbReference type="RefSeq" id="WP_200244335.1">
    <property type="nucleotide sequence ID" value="NZ_JAXUFI010000005.1"/>
</dbReference>
<dbReference type="PANTHER" id="PTHR43854">
    <property type="entry name" value="INDOLEPYRUVATE OXIDOREDUCTASE SUBUNIT IORB"/>
    <property type="match status" value="1"/>
</dbReference>
<sequence>MITNIVIAGLGGQGVVKASDILADAALAAGFDVKKSELHGMSQRGGSVTSDVRYGHPEHSPVLSPMVPPGEAHVLLVLEPTQVEVARPLLHPGGLLIGPELIEPGALKNKKSFNVAMLGALSTALEIGELYWQQAIQANLAEKLHALNAQAFALGRTRGPSRQADVLDNAIPSERHPEP</sequence>
<organism evidence="3 4">
    <name type="scientific">Lamprobacter modestohalophilus</name>
    <dbReference type="NCBI Taxonomy" id="1064514"/>
    <lineage>
        <taxon>Bacteria</taxon>
        <taxon>Pseudomonadati</taxon>
        <taxon>Pseudomonadota</taxon>
        <taxon>Gammaproteobacteria</taxon>
        <taxon>Chromatiales</taxon>
        <taxon>Chromatiaceae</taxon>
        <taxon>Lamprobacter</taxon>
    </lineage>
</organism>
<evidence type="ECO:0000313" key="4">
    <source>
        <dbReference type="Proteomes" id="UP001138768"/>
    </source>
</evidence>
<name>A0A9X1B514_9GAMM</name>
<dbReference type="PANTHER" id="PTHR43854:SF1">
    <property type="entry name" value="INDOLEPYRUVATE OXIDOREDUCTASE SUBUNIT IORB"/>
    <property type="match status" value="1"/>
</dbReference>
<comment type="caution">
    <text evidence="3">The sequence shown here is derived from an EMBL/GenBank/DDBJ whole genome shotgun (WGS) entry which is preliminary data.</text>
</comment>
<evidence type="ECO:0000256" key="1">
    <source>
        <dbReference type="ARBA" id="ARBA00023002"/>
    </source>
</evidence>
<dbReference type="Pfam" id="PF01558">
    <property type="entry name" value="POR"/>
    <property type="match status" value="1"/>
</dbReference>
<proteinExistence type="predicted"/>
<evidence type="ECO:0000313" key="3">
    <source>
        <dbReference type="EMBL" id="MBK1619217.1"/>
    </source>
</evidence>
<reference evidence="3 4" key="1">
    <citation type="journal article" date="2020" name="Microorganisms">
        <title>Osmotic Adaptation and Compatible Solute Biosynthesis of Phototrophic Bacteria as Revealed from Genome Analyses.</title>
        <authorList>
            <person name="Imhoff J.F."/>
            <person name="Rahn T."/>
            <person name="Kunzel S."/>
            <person name="Keller A."/>
            <person name="Neulinger S.C."/>
        </authorList>
    </citation>
    <scope>NUCLEOTIDE SEQUENCE [LARGE SCALE GENOMIC DNA]</scope>
    <source>
        <strain evidence="3 4">DSM 25653</strain>
    </source>
</reference>
<keyword evidence="1" id="KW-0560">Oxidoreductase</keyword>
<protein>
    <submittedName>
        <fullName evidence="3">Pyruvate ferredoxin oxidoreductase</fullName>
    </submittedName>
</protein>
<dbReference type="EMBL" id="NRRY01000019">
    <property type="protein sequence ID" value="MBK1619217.1"/>
    <property type="molecule type" value="Genomic_DNA"/>
</dbReference>